<accession>A0ABQ1VNK7</accession>
<dbReference type="EC" id="4.3.2.7" evidence="1"/>
<dbReference type="CDD" id="cd06661">
    <property type="entry name" value="GGCT_like"/>
    <property type="match status" value="1"/>
</dbReference>
<dbReference type="SUPFAM" id="SSF110857">
    <property type="entry name" value="Gamma-glutamyl cyclotransferase-like"/>
    <property type="match status" value="1"/>
</dbReference>
<reference evidence="4" key="1">
    <citation type="journal article" date="2019" name="Int. J. Syst. Evol. Microbiol.">
        <title>The Global Catalogue of Microorganisms (GCM) 10K type strain sequencing project: providing services to taxonomists for standard genome sequencing and annotation.</title>
        <authorList>
            <consortium name="The Broad Institute Genomics Platform"/>
            <consortium name="The Broad Institute Genome Sequencing Center for Infectious Disease"/>
            <person name="Wu L."/>
            <person name="Ma J."/>
        </authorList>
    </citation>
    <scope>NUCLEOTIDE SEQUENCE [LARGE SCALE GENOMIC DNA]</scope>
    <source>
        <strain evidence="4">CGMCC 1.15419</strain>
    </source>
</reference>
<gene>
    <name evidence="3" type="ORF">GCM10011402_35730</name>
</gene>
<dbReference type="Proteomes" id="UP000640509">
    <property type="component" value="Unassembled WGS sequence"/>
</dbReference>
<protein>
    <recommendedName>
        <fullName evidence="1">glutathione-specific gamma-glutamylcyclotransferase</fullName>
        <ecNumber evidence="1">4.3.2.7</ecNumber>
    </recommendedName>
</protein>
<dbReference type="InterPro" id="IPR006840">
    <property type="entry name" value="ChaC"/>
</dbReference>
<name>A0ABQ1VNK7_9RHOB</name>
<evidence type="ECO:0000313" key="3">
    <source>
        <dbReference type="EMBL" id="GGF79989.1"/>
    </source>
</evidence>
<evidence type="ECO:0000256" key="1">
    <source>
        <dbReference type="ARBA" id="ARBA00012344"/>
    </source>
</evidence>
<dbReference type="Pfam" id="PF04752">
    <property type="entry name" value="ChaC"/>
    <property type="match status" value="1"/>
</dbReference>
<sequence length="239" mass="26575">MPHYPPRELALTLDHVARATRPVADFAFPSTFCPATDADYATFVDRLMAEKPEGALHIFAYGSLIWSQPFVPVAQRRAVAWGWHRQFCLETRGHRGTPETPGLMMALMSGGQCAGLALEIEAGQERQVLGVLSRREFPFVETLAYRRWLRLETAEGPIRGLTFWAGPTGPRIKRGLPLRTAAAQMARACGPHGSTAEYLRNTVLSLEEQGFHDRNLWELQRLVAEEIDAAFCSSVGSPE</sequence>
<dbReference type="PANTHER" id="PTHR12192">
    <property type="entry name" value="CATION TRANSPORT PROTEIN CHAC-RELATED"/>
    <property type="match status" value="1"/>
</dbReference>
<dbReference type="EMBL" id="BMIV01000026">
    <property type="protein sequence ID" value="GGF79989.1"/>
    <property type="molecule type" value="Genomic_DNA"/>
</dbReference>
<evidence type="ECO:0000256" key="2">
    <source>
        <dbReference type="ARBA" id="ARBA00023239"/>
    </source>
</evidence>
<dbReference type="InterPro" id="IPR036568">
    <property type="entry name" value="GGCT-like_sf"/>
</dbReference>
<dbReference type="InterPro" id="IPR013024">
    <property type="entry name" value="GGCT-like"/>
</dbReference>
<keyword evidence="4" id="KW-1185">Reference proteome</keyword>
<proteinExistence type="predicted"/>
<organism evidence="3 4">
    <name type="scientific">Paracoccus acridae</name>
    <dbReference type="NCBI Taxonomy" id="1795310"/>
    <lineage>
        <taxon>Bacteria</taxon>
        <taxon>Pseudomonadati</taxon>
        <taxon>Pseudomonadota</taxon>
        <taxon>Alphaproteobacteria</taxon>
        <taxon>Rhodobacterales</taxon>
        <taxon>Paracoccaceae</taxon>
        <taxon>Paracoccus</taxon>
    </lineage>
</organism>
<keyword evidence="2" id="KW-0456">Lyase</keyword>
<dbReference type="PANTHER" id="PTHR12192:SF2">
    <property type="entry name" value="GLUTATHIONE-SPECIFIC GAMMA-GLUTAMYLCYCLOTRANSFERASE 2"/>
    <property type="match status" value="1"/>
</dbReference>
<evidence type="ECO:0000313" key="4">
    <source>
        <dbReference type="Proteomes" id="UP000640509"/>
    </source>
</evidence>
<comment type="caution">
    <text evidence="3">The sequence shown here is derived from an EMBL/GenBank/DDBJ whole genome shotgun (WGS) entry which is preliminary data.</text>
</comment>